<dbReference type="OrthoDB" id="9180720at2"/>
<proteinExistence type="predicted"/>
<feature type="signal peptide" evidence="1">
    <location>
        <begin position="1"/>
        <end position="24"/>
    </location>
</feature>
<dbReference type="RefSeq" id="WP_078003621.1">
    <property type="nucleotide sequence ID" value="NZ_MRUL01000011.1"/>
</dbReference>
<keyword evidence="3" id="KW-1185">Reference proteome</keyword>
<name>A0A1S8YJD5_9GAMM</name>
<feature type="chain" id="PRO_5012887905" evidence="1">
    <location>
        <begin position="25"/>
        <end position="115"/>
    </location>
</feature>
<evidence type="ECO:0000256" key="1">
    <source>
        <dbReference type="SAM" id="SignalP"/>
    </source>
</evidence>
<reference evidence="2 3" key="1">
    <citation type="submission" date="2016-12" db="EMBL/GenBank/DDBJ databases">
        <title>Izhakiella australiana sp. nov. of genus Izhakiella isolated from Australian desert.</title>
        <authorList>
            <person name="Ji M."/>
        </authorList>
    </citation>
    <scope>NUCLEOTIDE SEQUENCE [LARGE SCALE GENOMIC DNA]</scope>
    <source>
        <strain evidence="2 3">D4N98</strain>
    </source>
</reference>
<accession>A0A1S8YJD5</accession>
<protein>
    <submittedName>
        <fullName evidence="2">Zinc ABC transporter substrate-binding protein</fullName>
    </submittedName>
</protein>
<dbReference type="EMBL" id="MRUL01000011">
    <property type="protein sequence ID" value="OON39072.1"/>
    <property type="molecule type" value="Genomic_DNA"/>
</dbReference>
<gene>
    <name evidence="2" type="ORF">BTJ39_15650</name>
</gene>
<evidence type="ECO:0000313" key="3">
    <source>
        <dbReference type="Proteomes" id="UP000190667"/>
    </source>
</evidence>
<sequence length="115" mass="14870">MKKILLVAALLANLAPAAMHTAKADSFSLSTPGLSIRLGDRDPRGYYWDGDRWRNPRWWHERYRWDEGRWWREEQWRRERDWQREREWRAHQRWREHERWREHRHWEHWHNRHGW</sequence>
<organism evidence="2 3">
    <name type="scientific">Izhakiella australiensis</name>
    <dbReference type="NCBI Taxonomy" id="1926881"/>
    <lineage>
        <taxon>Bacteria</taxon>
        <taxon>Pseudomonadati</taxon>
        <taxon>Pseudomonadota</taxon>
        <taxon>Gammaproteobacteria</taxon>
        <taxon>Enterobacterales</taxon>
        <taxon>Erwiniaceae</taxon>
        <taxon>Izhakiella</taxon>
    </lineage>
</organism>
<dbReference type="Proteomes" id="UP000190667">
    <property type="component" value="Unassembled WGS sequence"/>
</dbReference>
<dbReference type="STRING" id="1926881.BTJ39_15650"/>
<dbReference type="AlphaFoldDB" id="A0A1S8YJD5"/>
<comment type="caution">
    <text evidence="2">The sequence shown here is derived from an EMBL/GenBank/DDBJ whole genome shotgun (WGS) entry which is preliminary data.</text>
</comment>
<evidence type="ECO:0000313" key="2">
    <source>
        <dbReference type="EMBL" id="OON39072.1"/>
    </source>
</evidence>
<keyword evidence="1" id="KW-0732">Signal</keyword>